<dbReference type="EMBL" id="CP023777">
    <property type="protein sequence ID" value="ATL46131.1"/>
    <property type="molecule type" value="Genomic_DNA"/>
</dbReference>
<evidence type="ECO:0000313" key="2">
    <source>
        <dbReference type="Proteomes" id="UP000220133"/>
    </source>
</evidence>
<dbReference type="Gene3D" id="2.60.120.620">
    <property type="entry name" value="q2cbj1_9rhob like domain"/>
    <property type="match status" value="1"/>
</dbReference>
<name>A0A291QQC5_9BACT</name>
<protein>
    <submittedName>
        <fullName evidence="1">Prolyl 4-hydroxylase subunit alpha</fullName>
    </submittedName>
</protein>
<keyword evidence="2" id="KW-1185">Reference proteome</keyword>
<evidence type="ECO:0000313" key="1">
    <source>
        <dbReference type="EMBL" id="ATL46131.1"/>
    </source>
</evidence>
<reference evidence="1 2" key="1">
    <citation type="submission" date="2017-10" db="EMBL/GenBank/DDBJ databases">
        <title>Paenichitinophaga pekingensis gen. nov., sp. nov., isolated from activated sludge.</title>
        <authorList>
            <person name="Jin D."/>
            <person name="Kong X."/>
            <person name="Deng Y."/>
            <person name="Bai Z."/>
        </authorList>
    </citation>
    <scope>NUCLEOTIDE SEQUENCE [LARGE SCALE GENOMIC DNA]</scope>
    <source>
        <strain evidence="1 2">13</strain>
    </source>
</reference>
<dbReference type="Pfam" id="PF09859">
    <property type="entry name" value="Oxygenase-NA"/>
    <property type="match status" value="1"/>
</dbReference>
<dbReference type="RefSeq" id="WP_098192520.1">
    <property type="nucleotide sequence ID" value="NZ_CP023777.1"/>
</dbReference>
<dbReference type="Proteomes" id="UP000220133">
    <property type="component" value="Chromosome"/>
</dbReference>
<dbReference type="KEGG" id="cbae:COR50_02530"/>
<dbReference type="InterPro" id="IPR018655">
    <property type="entry name" value="DUF2086"/>
</dbReference>
<dbReference type="OrthoDB" id="9781972at2"/>
<dbReference type="AlphaFoldDB" id="A0A291QQC5"/>
<proteinExistence type="predicted"/>
<organism evidence="1 2">
    <name type="scientific">Chitinophaga caeni</name>
    <dbReference type="NCBI Taxonomy" id="2029983"/>
    <lineage>
        <taxon>Bacteria</taxon>
        <taxon>Pseudomonadati</taxon>
        <taxon>Bacteroidota</taxon>
        <taxon>Chitinophagia</taxon>
        <taxon>Chitinophagales</taxon>
        <taxon>Chitinophagaceae</taxon>
        <taxon>Chitinophaga</taxon>
    </lineage>
</organism>
<gene>
    <name evidence="1" type="ORF">COR50_02530</name>
</gene>
<sequence length="237" mass="27750">MMPIKHRLAQYSWETLRLQLHEQGFAILPRLFYNNETKALVEQFDAENLYRKTVIMERYRFGRGTYKYYKDPLPNIIHHTREALYSFLAPVANLWMEQLKIDIRYPQEYQSFYELCRKAGQELPASLILSYETGGFNTLHQDLYGDIYFPMQAVVGLNQPGKDYEGGEFVLVQQNPRAQSSAKVIRLHEGDMLIFTTQFRPYKGKYGYAKLMLKHGVSEVTYGRRSALGIIFHLANQ</sequence>
<accession>A0A291QQC5</accession>